<gene>
    <name evidence="1" type="ORF">KFK14_02990</name>
</gene>
<dbReference type="KEGG" id="spph:KFK14_02990"/>
<evidence type="ECO:0000313" key="2">
    <source>
        <dbReference type="Proteomes" id="UP000681425"/>
    </source>
</evidence>
<evidence type="ECO:0000313" key="1">
    <source>
        <dbReference type="EMBL" id="QUT06451.1"/>
    </source>
</evidence>
<dbReference type="Proteomes" id="UP000681425">
    <property type="component" value="Chromosome"/>
</dbReference>
<protein>
    <submittedName>
        <fullName evidence="1">Uncharacterized protein</fullName>
    </submittedName>
</protein>
<organism evidence="1 2">
    <name type="scientific">Sphingobium phenoxybenzoativorans</name>
    <dbReference type="NCBI Taxonomy" id="1592790"/>
    <lineage>
        <taxon>Bacteria</taxon>
        <taxon>Pseudomonadati</taxon>
        <taxon>Pseudomonadota</taxon>
        <taxon>Alphaproteobacteria</taxon>
        <taxon>Sphingomonadales</taxon>
        <taxon>Sphingomonadaceae</taxon>
        <taxon>Sphingobium</taxon>
    </lineage>
</organism>
<proteinExistence type="predicted"/>
<keyword evidence="2" id="KW-1185">Reference proteome</keyword>
<reference evidence="1" key="1">
    <citation type="submission" date="2021-04" db="EMBL/GenBank/DDBJ databases">
        <title>Isolation of p-tert-butylphenol degrading bacteria Sphingobium phenoxybenzoativorans Tas13 from active sludge.</title>
        <authorList>
            <person name="Li Y."/>
        </authorList>
    </citation>
    <scope>NUCLEOTIDE SEQUENCE</scope>
    <source>
        <strain evidence="1">Tas13</strain>
    </source>
</reference>
<name>A0A975K7Y0_9SPHN</name>
<dbReference type="AlphaFoldDB" id="A0A975K7Y0"/>
<dbReference type="RefSeq" id="WP_212609824.1">
    <property type="nucleotide sequence ID" value="NZ_CP073910.1"/>
</dbReference>
<accession>A0A975K7Y0</accession>
<dbReference type="EMBL" id="CP073910">
    <property type="protein sequence ID" value="QUT06451.1"/>
    <property type="molecule type" value="Genomic_DNA"/>
</dbReference>
<sequence>MTAFRLAILLTVLPLPVPHREAQANENSKVAFRLEPEEANFDQARWRINDGLPIPPPLPDDVLPPGSPDLTKIDNPVVEKAWHKSAEALNAVPDGLHVVEFLDVQATAPASPCKPPVAQRIYVRPNLSILGVGTYRCDGAATANASAVKALSAPGLTVNITPAAAVSGGGKWRVKGEGNWRDSGATAASLSDGSHEIEFGPVTSGPCTITPEAEVIDYYHGQQIVWTAAYAGQGCNAP</sequence>